<evidence type="ECO:0000256" key="1">
    <source>
        <dbReference type="SAM" id="SignalP"/>
    </source>
</evidence>
<feature type="chain" id="PRO_5041956300" description="Secreted protein" evidence="1">
    <location>
        <begin position="20"/>
        <end position="215"/>
    </location>
</feature>
<evidence type="ECO:0000313" key="3">
    <source>
        <dbReference type="Proteomes" id="UP001233172"/>
    </source>
</evidence>
<sequence>KIMFSHLLLLTLTVTATYGADSCFNADLGISRQFCQPCGTPGLDDFCVKRYGACGNYVVGGSNLYGLLGGGAGLPPHGYLSTGSATNPPATCQGLIDLVAKLPNRNLGTNTIPIYNQAGAFPTYGATKIPRVAFNNFLLTWLRIDRTNIHQCLENNVPRHPYGPNGRWNTIWSNPRYQRLDSFYFEYNGNNTWSYQCYCDFCNACQSCADLYQGK</sequence>
<keyword evidence="3" id="KW-1185">Reference proteome</keyword>
<comment type="caution">
    <text evidence="2">The sequence shown here is derived from an EMBL/GenBank/DDBJ whole genome shotgun (WGS) entry which is preliminary data.</text>
</comment>
<evidence type="ECO:0000313" key="2">
    <source>
        <dbReference type="EMBL" id="KAK0041238.1"/>
    </source>
</evidence>
<gene>
    <name evidence="2" type="ORF">Bpfe_029331</name>
</gene>
<proteinExistence type="predicted"/>
<organism evidence="2 3">
    <name type="scientific">Biomphalaria pfeifferi</name>
    <name type="common">Bloodfluke planorb</name>
    <name type="synonym">Freshwater snail</name>
    <dbReference type="NCBI Taxonomy" id="112525"/>
    <lineage>
        <taxon>Eukaryota</taxon>
        <taxon>Metazoa</taxon>
        <taxon>Spiralia</taxon>
        <taxon>Lophotrochozoa</taxon>
        <taxon>Mollusca</taxon>
        <taxon>Gastropoda</taxon>
        <taxon>Heterobranchia</taxon>
        <taxon>Euthyneura</taxon>
        <taxon>Panpulmonata</taxon>
        <taxon>Hygrophila</taxon>
        <taxon>Lymnaeoidea</taxon>
        <taxon>Planorbidae</taxon>
        <taxon>Biomphalaria</taxon>
    </lineage>
</organism>
<feature type="non-terminal residue" evidence="2">
    <location>
        <position position="215"/>
    </location>
</feature>
<name>A0AAD8EVR9_BIOPF</name>
<accession>A0AAD8EVR9</accession>
<dbReference type="AlphaFoldDB" id="A0AAD8EVR9"/>
<reference evidence="2" key="2">
    <citation type="submission" date="2023-04" db="EMBL/GenBank/DDBJ databases">
        <authorList>
            <person name="Bu L."/>
            <person name="Lu L."/>
            <person name="Laidemitt M.R."/>
            <person name="Zhang S.M."/>
            <person name="Mutuku M."/>
            <person name="Mkoji G."/>
            <person name="Steinauer M."/>
            <person name="Loker E.S."/>
        </authorList>
    </citation>
    <scope>NUCLEOTIDE SEQUENCE</scope>
    <source>
        <strain evidence="2">KasaAsao</strain>
        <tissue evidence="2">Whole Snail</tissue>
    </source>
</reference>
<protein>
    <recommendedName>
        <fullName evidence="4">Secreted protein</fullName>
    </recommendedName>
</protein>
<dbReference type="Proteomes" id="UP001233172">
    <property type="component" value="Unassembled WGS sequence"/>
</dbReference>
<dbReference type="EMBL" id="JASAOG010000282">
    <property type="protein sequence ID" value="KAK0041238.1"/>
    <property type="molecule type" value="Genomic_DNA"/>
</dbReference>
<evidence type="ECO:0008006" key="4">
    <source>
        <dbReference type="Google" id="ProtNLM"/>
    </source>
</evidence>
<feature type="signal peptide" evidence="1">
    <location>
        <begin position="1"/>
        <end position="19"/>
    </location>
</feature>
<reference evidence="2" key="1">
    <citation type="journal article" date="2023" name="PLoS Negl. Trop. Dis.">
        <title>A genome sequence for Biomphalaria pfeifferi, the major vector snail for the human-infecting parasite Schistosoma mansoni.</title>
        <authorList>
            <person name="Bu L."/>
            <person name="Lu L."/>
            <person name="Laidemitt M.R."/>
            <person name="Zhang S.M."/>
            <person name="Mutuku M."/>
            <person name="Mkoji G."/>
            <person name="Steinauer M."/>
            <person name="Loker E.S."/>
        </authorList>
    </citation>
    <scope>NUCLEOTIDE SEQUENCE</scope>
    <source>
        <strain evidence="2">KasaAsao</strain>
    </source>
</reference>
<keyword evidence="1" id="KW-0732">Signal</keyword>